<dbReference type="PANTHER" id="PTHR11685">
    <property type="entry name" value="RBR FAMILY RING FINGER AND IBR DOMAIN-CONTAINING"/>
    <property type="match status" value="1"/>
</dbReference>
<dbReference type="Gene3D" id="1.20.120.1750">
    <property type="match status" value="1"/>
</dbReference>
<dbReference type="PROSITE" id="PS50103">
    <property type="entry name" value="ZF_C3H1"/>
    <property type="match status" value="2"/>
</dbReference>
<evidence type="ECO:0000259" key="13">
    <source>
        <dbReference type="PROSITE" id="PS51873"/>
    </source>
</evidence>
<dbReference type="Proteomes" id="UP000521943">
    <property type="component" value="Unassembled WGS sequence"/>
</dbReference>
<gene>
    <name evidence="14" type="ORF">DFP72DRAFT_881586</name>
</gene>
<evidence type="ECO:0000256" key="4">
    <source>
        <dbReference type="ARBA" id="ARBA00022723"/>
    </source>
</evidence>
<dbReference type="Gene3D" id="3.30.40.10">
    <property type="entry name" value="Zinc/RING finger domain, C3HC4 (zinc finger)"/>
    <property type="match status" value="1"/>
</dbReference>
<dbReference type="InterPro" id="IPR036855">
    <property type="entry name" value="Znf_CCCH_sf"/>
</dbReference>
<feature type="region of interest" description="Disordered" evidence="10">
    <location>
        <begin position="89"/>
        <end position="162"/>
    </location>
</feature>
<evidence type="ECO:0000256" key="8">
    <source>
        <dbReference type="ARBA" id="ARBA00022833"/>
    </source>
</evidence>
<dbReference type="PROSITE" id="PS50089">
    <property type="entry name" value="ZF_RING_2"/>
    <property type="match status" value="1"/>
</dbReference>
<evidence type="ECO:0000256" key="10">
    <source>
        <dbReference type="SAM" id="MobiDB-lite"/>
    </source>
</evidence>
<dbReference type="SMART" id="SM00356">
    <property type="entry name" value="ZnF_C3H1"/>
    <property type="match status" value="2"/>
</dbReference>
<feature type="domain" description="RING-type" evidence="11">
    <location>
        <begin position="725"/>
        <end position="766"/>
    </location>
</feature>
<keyword evidence="15" id="KW-1185">Reference proteome</keyword>
<dbReference type="PROSITE" id="PS51873">
    <property type="entry name" value="TRIAD"/>
    <property type="match status" value="1"/>
</dbReference>
<evidence type="ECO:0000256" key="3">
    <source>
        <dbReference type="ARBA" id="ARBA00022679"/>
    </source>
</evidence>
<dbReference type="InterPro" id="IPR044066">
    <property type="entry name" value="TRIAD_supradom"/>
</dbReference>
<sequence>MPPRRRTPRADHGGARPPPSSVKKECKFYTLGSCRFGESCIFLHVGAGAPPAAPTLPRGVSNNIASSVEIAAAIDRADHSRPGIQANVEVPLSADKQSPAPKSPLGSRTVAKGKRAYRRGSAGPLSGSKASNAVEPSASSGASNIIQEDHGEGGSKAEEGSVPRSAMPCFAWQSFGRCRKGDQCEFKHSSGMTHPGREKQRVDKGKDSVEKNARERALKALQDQDRRRQQDALMTLQLLIKESNLVTFGPGLAIKHLIPGFDLCKITIRELPQDASMHEITDLFRHQGLDDTMFKLVSSRRVGATQIAEFLMRTEEANVMAVGLKDLEFRESRLVFEVGANAAWGSMKSAAAQGSDLNTLTIMWSLPSTAMIATYDTIDEARLKAGQLDRRMCRGRQIQAVLNPRPTGPAARYWSEASVKITYLDPETEVGEVMTLAGTQLVREIKSNTYDQQAFLAELKMRLASAQYIEASFETEKLNNNRMKAVRTAVKAGGFVTMSSRFATQWPKLQVLLPSEHQYTSNISGQQYQAQKGTEKKAYIRANVRGNGRVFINVEGSDEKEVGSLKVRVEGLVAGERLGVEHWHSMLASPKSKGLFERITNESKVFVMVDGRYQSLRLFGSSEGVARAKEIIREEVERLALMEWDIPIARQSVRFFVATGLQVLKDALGDENVTLDVASRECKIKLRGGEEDIQRARKLVEESILASSLGVLPTAGATDEGGSLCPICYDTPTLPELLSCGHSCCEPCLRHYLTSAGPSSAFPLVCMGGDATCNTPIAIPVIQRYLTKQRFDQLVDAVFTSHIQSNVRRFKYCTTPDCTRIYQCDTGVQFHQCPSCFSKICSSCNEEAHEGMTCEERRIQSDPAEQERLNNEWATTNNVKRCPACSVMTEKTEGCNHMTCRCGEHWCWICRMAFGNVVPFDTGPIYAHLNAVHDLARPPPLFRYQAHVNQPFARFRPDVDARWGIPARGPEENAAAREAAIRQAALRERLRRAEEEAELRRRIEAARRQQEHRERERRIQEEAARREEEKKEGGFCAIM</sequence>
<dbReference type="CDD" id="cd20335">
    <property type="entry name" value="BRcat_RBR"/>
    <property type="match status" value="1"/>
</dbReference>
<proteinExistence type="predicted"/>
<comment type="caution">
    <text evidence="14">The sequence shown here is derived from an EMBL/GenBank/DDBJ whole genome shotgun (WGS) entry which is preliminary data.</text>
</comment>
<dbReference type="InterPro" id="IPR013083">
    <property type="entry name" value="Znf_RING/FYVE/PHD"/>
</dbReference>
<comment type="catalytic activity">
    <reaction evidence="1">
        <text>[E2 ubiquitin-conjugating enzyme]-S-ubiquitinyl-L-cysteine + [acceptor protein]-L-lysine = [E2 ubiquitin-conjugating enzyme]-L-cysteine + [acceptor protein]-N(6)-ubiquitinyl-L-lysine.</text>
        <dbReference type="EC" id="2.3.2.31"/>
    </reaction>
</comment>
<dbReference type="OrthoDB" id="1431934at2759"/>
<dbReference type="EC" id="2.3.2.31" evidence="2"/>
<evidence type="ECO:0000259" key="12">
    <source>
        <dbReference type="PROSITE" id="PS50103"/>
    </source>
</evidence>
<keyword evidence="5" id="KW-0677">Repeat</keyword>
<dbReference type="CDD" id="cd16449">
    <property type="entry name" value="RING-HC"/>
    <property type="match status" value="1"/>
</dbReference>
<keyword evidence="6 9" id="KW-0863">Zinc-finger</keyword>
<dbReference type="InterPro" id="IPR031127">
    <property type="entry name" value="E3_UB_ligase_RBR"/>
</dbReference>
<feature type="zinc finger region" description="C3H1-type" evidence="9">
    <location>
        <begin position="20"/>
        <end position="47"/>
    </location>
</feature>
<dbReference type="InterPro" id="IPR002867">
    <property type="entry name" value="IBR_dom"/>
</dbReference>
<feature type="region of interest" description="Disordered" evidence="10">
    <location>
        <begin position="1006"/>
        <end position="1039"/>
    </location>
</feature>
<dbReference type="EMBL" id="JACGCI010000011">
    <property type="protein sequence ID" value="KAF6760856.1"/>
    <property type="molecule type" value="Genomic_DNA"/>
</dbReference>
<organism evidence="14 15">
    <name type="scientific">Ephemerocybe angulata</name>
    <dbReference type="NCBI Taxonomy" id="980116"/>
    <lineage>
        <taxon>Eukaryota</taxon>
        <taxon>Fungi</taxon>
        <taxon>Dikarya</taxon>
        <taxon>Basidiomycota</taxon>
        <taxon>Agaricomycotina</taxon>
        <taxon>Agaricomycetes</taxon>
        <taxon>Agaricomycetidae</taxon>
        <taxon>Agaricales</taxon>
        <taxon>Agaricineae</taxon>
        <taxon>Psathyrellaceae</taxon>
        <taxon>Ephemerocybe</taxon>
    </lineage>
</organism>
<accession>A0A8H6I8K0</accession>
<feature type="compositionally biased region" description="Basic and acidic residues" evidence="10">
    <location>
        <begin position="1006"/>
        <end position="1033"/>
    </location>
</feature>
<evidence type="ECO:0000256" key="9">
    <source>
        <dbReference type="PROSITE-ProRule" id="PRU00723"/>
    </source>
</evidence>
<evidence type="ECO:0000256" key="1">
    <source>
        <dbReference type="ARBA" id="ARBA00001798"/>
    </source>
</evidence>
<dbReference type="SUPFAM" id="SSF57850">
    <property type="entry name" value="RING/U-box"/>
    <property type="match status" value="3"/>
</dbReference>
<evidence type="ECO:0000259" key="11">
    <source>
        <dbReference type="PROSITE" id="PS50089"/>
    </source>
</evidence>
<feature type="zinc finger region" description="C3H1-type" evidence="9">
    <location>
        <begin position="163"/>
        <end position="191"/>
    </location>
</feature>
<feature type="compositionally biased region" description="Polar residues" evidence="10">
    <location>
        <begin position="137"/>
        <end position="146"/>
    </location>
</feature>
<feature type="domain" description="RING-type" evidence="13">
    <location>
        <begin position="721"/>
        <end position="932"/>
    </location>
</feature>
<dbReference type="Pfam" id="PF00097">
    <property type="entry name" value="zf-C3HC4"/>
    <property type="match status" value="1"/>
</dbReference>
<feature type="domain" description="C3H1-type" evidence="12">
    <location>
        <begin position="20"/>
        <end position="47"/>
    </location>
</feature>
<feature type="domain" description="C3H1-type" evidence="12">
    <location>
        <begin position="163"/>
        <end position="191"/>
    </location>
</feature>
<name>A0A8H6I8K0_9AGAR</name>
<dbReference type="GO" id="GO:0016567">
    <property type="term" value="P:protein ubiquitination"/>
    <property type="evidence" value="ECO:0007669"/>
    <property type="project" value="InterPro"/>
</dbReference>
<feature type="region of interest" description="Disordered" evidence="10">
    <location>
        <begin position="1"/>
        <end position="22"/>
    </location>
</feature>
<keyword evidence="8 9" id="KW-0862">Zinc</keyword>
<reference evidence="14 15" key="1">
    <citation type="submission" date="2020-07" db="EMBL/GenBank/DDBJ databases">
        <title>Comparative genomics of pyrophilous fungi reveals a link between fire events and developmental genes.</title>
        <authorList>
            <consortium name="DOE Joint Genome Institute"/>
            <person name="Steindorff A.S."/>
            <person name="Carver A."/>
            <person name="Calhoun S."/>
            <person name="Stillman K."/>
            <person name="Liu H."/>
            <person name="Lipzen A."/>
            <person name="Pangilinan J."/>
            <person name="Labutti K."/>
            <person name="Bruns T.D."/>
            <person name="Grigoriev I.V."/>
        </authorList>
    </citation>
    <scope>NUCLEOTIDE SEQUENCE [LARGE SCALE GENOMIC DNA]</scope>
    <source>
        <strain evidence="14 15">CBS 144469</strain>
    </source>
</reference>
<dbReference type="GO" id="GO:0008270">
    <property type="term" value="F:zinc ion binding"/>
    <property type="evidence" value="ECO:0007669"/>
    <property type="project" value="UniProtKB-KW"/>
</dbReference>
<evidence type="ECO:0000256" key="2">
    <source>
        <dbReference type="ARBA" id="ARBA00012251"/>
    </source>
</evidence>
<dbReference type="SMART" id="SM00647">
    <property type="entry name" value="IBR"/>
    <property type="match status" value="2"/>
</dbReference>
<feature type="compositionally biased region" description="Basic and acidic residues" evidence="10">
    <location>
        <begin position="195"/>
        <end position="210"/>
    </location>
</feature>
<feature type="compositionally biased region" description="Basic and acidic residues" evidence="10">
    <location>
        <begin position="147"/>
        <end position="161"/>
    </location>
</feature>
<evidence type="ECO:0000313" key="14">
    <source>
        <dbReference type="EMBL" id="KAF6760856.1"/>
    </source>
</evidence>
<evidence type="ECO:0000313" key="15">
    <source>
        <dbReference type="Proteomes" id="UP000521943"/>
    </source>
</evidence>
<feature type="region of interest" description="Disordered" evidence="10">
    <location>
        <begin position="187"/>
        <end position="210"/>
    </location>
</feature>
<dbReference type="Pfam" id="PF26200">
    <property type="entry name" value="Rcat_RNF216"/>
    <property type="match status" value="1"/>
</dbReference>
<keyword evidence="3" id="KW-0808">Transferase</keyword>
<keyword evidence="7" id="KW-0833">Ubl conjugation pathway</keyword>
<dbReference type="GO" id="GO:0061630">
    <property type="term" value="F:ubiquitin protein ligase activity"/>
    <property type="evidence" value="ECO:0007669"/>
    <property type="project" value="UniProtKB-EC"/>
</dbReference>
<dbReference type="InterPro" id="IPR000571">
    <property type="entry name" value="Znf_CCCH"/>
</dbReference>
<protein>
    <recommendedName>
        <fullName evidence="2">RBR-type E3 ubiquitin transferase</fullName>
        <ecNumber evidence="2">2.3.2.31</ecNumber>
    </recommendedName>
</protein>
<dbReference type="SUPFAM" id="SSF90229">
    <property type="entry name" value="CCCH zinc finger"/>
    <property type="match status" value="1"/>
</dbReference>
<dbReference type="Pfam" id="PF01485">
    <property type="entry name" value="IBR"/>
    <property type="match status" value="1"/>
</dbReference>
<keyword evidence="4 9" id="KW-0479">Metal-binding</keyword>
<dbReference type="InterPro" id="IPR018957">
    <property type="entry name" value="Znf_C3HC4_RING-type"/>
</dbReference>
<evidence type="ECO:0000256" key="6">
    <source>
        <dbReference type="ARBA" id="ARBA00022771"/>
    </source>
</evidence>
<evidence type="ECO:0000256" key="7">
    <source>
        <dbReference type="ARBA" id="ARBA00022786"/>
    </source>
</evidence>
<evidence type="ECO:0000256" key="5">
    <source>
        <dbReference type="ARBA" id="ARBA00022737"/>
    </source>
</evidence>
<dbReference type="InterPro" id="IPR001841">
    <property type="entry name" value="Znf_RING"/>
</dbReference>
<dbReference type="AlphaFoldDB" id="A0A8H6I8K0"/>